<accession>A0ABP4SEE4</accession>
<feature type="domain" description="CBS" evidence="1">
    <location>
        <begin position="72"/>
        <end position="109"/>
    </location>
</feature>
<protein>
    <recommendedName>
        <fullName evidence="1">CBS domain-containing protein</fullName>
    </recommendedName>
</protein>
<dbReference type="Gene3D" id="3.10.580.10">
    <property type="entry name" value="CBS-domain"/>
    <property type="match status" value="1"/>
</dbReference>
<proteinExistence type="predicted"/>
<dbReference type="EMBL" id="BAAANF010000003">
    <property type="protein sequence ID" value="GAA1671628.1"/>
    <property type="molecule type" value="Genomic_DNA"/>
</dbReference>
<dbReference type="SUPFAM" id="SSF54631">
    <property type="entry name" value="CBS-domain pair"/>
    <property type="match status" value="1"/>
</dbReference>
<name>A0ABP4SEE4_9ACTN</name>
<organism evidence="2 3">
    <name type="scientific">Kribbella yunnanensis</name>
    <dbReference type="NCBI Taxonomy" id="190194"/>
    <lineage>
        <taxon>Bacteria</taxon>
        <taxon>Bacillati</taxon>
        <taxon>Actinomycetota</taxon>
        <taxon>Actinomycetes</taxon>
        <taxon>Propionibacteriales</taxon>
        <taxon>Kribbellaceae</taxon>
        <taxon>Kribbella</taxon>
    </lineage>
</organism>
<dbReference type="InterPro" id="IPR046342">
    <property type="entry name" value="CBS_dom_sf"/>
</dbReference>
<keyword evidence="3" id="KW-1185">Reference proteome</keyword>
<reference evidence="3" key="1">
    <citation type="journal article" date="2019" name="Int. J. Syst. Evol. Microbiol.">
        <title>The Global Catalogue of Microorganisms (GCM) 10K type strain sequencing project: providing services to taxonomists for standard genome sequencing and annotation.</title>
        <authorList>
            <consortium name="The Broad Institute Genomics Platform"/>
            <consortium name="The Broad Institute Genome Sequencing Center for Infectious Disease"/>
            <person name="Wu L."/>
            <person name="Ma J."/>
        </authorList>
    </citation>
    <scope>NUCLEOTIDE SEQUENCE [LARGE SCALE GENOMIC DNA]</scope>
    <source>
        <strain evidence="3">JCM 14307</strain>
    </source>
</reference>
<sequence>MPTVAECMITIPKTLPLDTTVEAVHAAFEDTHVHLLLLVADGILHGTLLRADVATAAAGTPALSLATLTDRTIAPHESITTAQERLAGLGQRRLAVVDSSGRLLGLLCLKRDHTGFCTDAGVAARARESDHSVR</sequence>
<evidence type="ECO:0000313" key="3">
    <source>
        <dbReference type="Proteomes" id="UP001500280"/>
    </source>
</evidence>
<dbReference type="RefSeq" id="WP_344146471.1">
    <property type="nucleotide sequence ID" value="NZ_BAAANF010000003.1"/>
</dbReference>
<dbReference type="Pfam" id="PF00571">
    <property type="entry name" value="CBS"/>
    <property type="match status" value="2"/>
</dbReference>
<evidence type="ECO:0000313" key="2">
    <source>
        <dbReference type="EMBL" id="GAA1671628.1"/>
    </source>
</evidence>
<comment type="caution">
    <text evidence="2">The sequence shown here is derived from an EMBL/GenBank/DDBJ whole genome shotgun (WGS) entry which is preliminary data.</text>
</comment>
<gene>
    <name evidence="2" type="ORF">GCM10009745_12900</name>
</gene>
<dbReference type="CDD" id="cd02205">
    <property type="entry name" value="CBS_pair_SF"/>
    <property type="match status" value="1"/>
</dbReference>
<evidence type="ECO:0000259" key="1">
    <source>
        <dbReference type="Pfam" id="PF00571"/>
    </source>
</evidence>
<dbReference type="InterPro" id="IPR000644">
    <property type="entry name" value="CBS_dom"/>
</dbReference>
<dbReference type="Proteomes" id="UP001500280">
    <property type="component" value="Unassembled WGS sequence"/>
</dbReference>
<feature type="domain" description="CBS" evidence="1">
    <location>
        <begin position="4"/>
        <end position="57"/>
    </location>
</feature>